<proteinExistence type="predicted"/>
<evidence type="ECO:0000313" key="2">
    <source>
        <dbReference type="Proteomes" id="UP000190896"/>
    </source>
</evidence>
<accession>A0A1T2KVF9</accession>
<dbReference type="RefSeq" id="WP_078486445.1">
    <property type="nucleotide sequence ID" value="NZ_MPRJ01000024.1"/>
</dbReference>
<protein>
    <submittedName>
        <fullName evidence="1">Uncharacterized protein</fullName>
    </submittedName>
</protein>
<sequence length="128" mass="14637">MNAVISNGASIRKAMIRELSQKIFRHMCGEVHKLGFAANDVKLRVPDQAVYRLERGPASNEYSLVGDWLDERGFKLGTLLFHADGTFFVEQDIVRQHPRKAKWFVEAVSAWGRNEKIKVEARLIPMPE</sequence>
<keyword evidence="2" id="KW-1185">Reference proteome</keyword>
<dbReference type="Proteomes" id="UP000190896">
    <property type="component" value="Unassembled WGS sequence"/>
</dbReference>
<dbReference type="EMBL" id="MPRJ01000024">
    <property type="protein sequence ID" value="OOZ36837.1"/>
    <property type="molecule type" value="Genomic_DNA"/>
</dbReference>
<evidence type="ECO:0000313" key="1">
    <source>
        <dbReference type="EMBL" id="OOZ36837.1"/>
    </source>
</evidence>
<reference evidence="1 2" key="1">
    <citation type="submission" date="2016-11" db="EMBL/GenBank/DDBJ databases">
        <title>Mixed transmission modes and dynamic genome evolution in an obligate animal-bacterial symbiosis.</title>
        <authorList>
            <person name="Russell S.L."/>
            <person name="Corbett-Detig R.B."/>
            <person name="Cavanaugh C.M."/>
        </authorList>
    </citation>
    <scope>NUCLEOTIDE SEQUENCE [LARGE SCALE GENOMIC DNA]</scope>
    <source>
        <strain evidence="1">Se-Cadez</strain>
    </source>
</reference>
<dbReference type="AlphaFoldDB" id="A0A1T2KVF9"/>
<gene>
    <name evidence="1" type="ORF">BOW51_05120</name>
</gene>
<name>A0A1T2KVF9_9GAMM</name>
<organism evidence="1 2">
    <name type="scientific">Solemya velesiana gill symbiont</name>
    <dbReference type="NCBI Taxonomy" id="1918948"/>
    <lineage>
        <taxon>Bacteria</taxon>
        <taxon>Pseudomonadati</taxon>
        <taxon>Pseudomonadota</taxon>
        <taxon>Gammaproteobacteria</taxon>
        <taxon>sulfur-oxidizing symbionts</taxon>
    </lineage>
</organism>
<dbReference type="OrthoDB" id="6088711at2"/>
<comment type="caution">
    <text evidence="1">The sequence shown here is derived from an EMBL/GenBank/DDBJ whole genome shotgun (WGS) entry which is preliminary data.</text>
</comment>